<dbReference type="PANTHER" id="PTHR33202:SF7">
    <property type="entry name" value="FERRIC UPTAKE REGULATION PROTEIN"/>
    <property type="match status" value="1"/>
</dbReference>
<dbReference type="SUPFAM" id="SSF46785">
    <property type="entry name" value="Winged helix' DNA-binding domain"/>
    <property type="match status" value="1"/>
</dbReference>
<dbReference type="GO" id="GO:1900376">
    <property type="term" value="P:regulation of secondary metabolite biosynthetic process"/>
    <property type="evidence" value="ECO:0007669"/>
    <property type="project" value="TreeGrafter"/>
</dbReference>
<keyword evidence="11" id="KW-1185">Reference proteome</keyword>
<dbReference type="GO" id="GO:0003700">
    <property type="term" value="F:DNA-binding transcription factor activity"/>
    <property type="evidence" value="ECO:0007669"/>
    <property type="project" value="InterPro"/>
</dbReference>
<comment type="cofactor">
    <cofactor evidence="8">
        <name>Mn(2+)</name>
        <dbReference type="ChEBI" id="CHEBI:29035"/>
    </cofactor>
    <cofactor evidence="8">
        <name>Fe(2+)</name>
        <dbReference type="ChEBI" id="CHEBI:29033"/>
    </cofactor>
    <text evidence="8">Binds 1 Mn(2+) or Fe(2+) ion per subunit.</text>
</comment>
<dbReference type="HOGENOM" id="CLU_096072_4_2_9"/>
<evidence type="ECO:0000256" key="4">
    <source>
        <dbReference type="ARBA" id="ARBA00023015"/>
    </source>
</evidence>
<keyword evidence="5" id="KW-0238">DNA-binding</keyword>
<comment type="cofactor">
    <cofactor evidence="7">
        <name>Zn(2+)</name>
        <dbReference type="ChEBI" id="CHEBI:29105"/>
    </cofactor>
    <text evidence="7">Binds 1 zinc ion per subunit.</text>
</comment>
<reference evidence="10" key="2">
    <citation type="submission" date="2012-10" db="EMBL/GenBank/DDBJ databases">
        <title>Improved high-quality draft of Thermaerobacter subterraneus C21, DSM 13965.</title>
        <authorList>
            <consortium name="DOE Joint Genome Institute"/>
            <person name="Eisen J."/>
            <person name="Huntemann M."/>
            <person name="Wei C.-L."/>
            <person name="Han J."/>
            <person name="Detter J.C."/>
            <person name="Han C."/>
            <person name="Tapia R."/>
            <person name="Chen A."/>
            <person name="Kyrpides N."/>
            <person name="Mavromatis K."/>
            <person name="Markowitz V."/>
            <person name="Szeto E."/>
            <person name="Ivanova N."/>
            <person name="Mikhailova N."/>
            <person name="Ovchinnikova G."/>
            <person name="Pagani I."/>
            <person name="Pati A."/>
            <person name="Goodwin L."/>
            <person name="Nordberg H.P."/>
            <person name="Cantor M.N."/>
            <person name="Hua S.X."/>
            <person name="Woyke T."/>
            <person name="Eisen J."/>
            <person name="Klenk H.-P."/>
        </authorList>
    </citation>
    <scope>NUCLEOTIDE SEQUENCE [LARGE SCALE GENOMIC DNA]</scope>
    <source>
        <strain evidence="10">DSM 13965</strain>
    </source>
</reference>
<protein>
    <submittedName>
        <fullName evidence="10">Fe2+/Zn2+ uptake regulation protein</fullName>
    </submittedName>
</protein>
<comment type="similarity">
    <text evidence="1">Belongs to the Fur family.</text>
</comment>
<keyword evidence="8" id="KW-0408">Iron</keyword>
<feature type="binding site" evidence="8">
    <location>
        <position position="113"/>
    </location>
    <ligand>
        <name>Fe cation</name>
        <dbReference type="ChEBI" id="CHEBI:24875"/>
    </ligand>
</feature>
<dbReference type="AlphaFoldDB" id="K6PZI8"/>
<keyword evidence="4" id="KW-0805">Transcription regulation</keyword>
<feature type="binding site" evidence="7">
    <location>
        <position position="141"/>
    </location>
    <ligand>
        <name>Zn(2+)</name>
        <dbReference type="ChEBI" id="CHEBI:29105"/>
    </ligand>
</feature>
<comment type="caution">
    <text evidence="10">The sequence shown here is derived from an EMBL/GenBank/DDBJ whole genome shotgun (WGS) entry which is preliminary data.</text>
</comment>
<evidence type="ECO:0000256" key="2">
    <source>
        <dbReference type="ARBA" id="ARBA00022491"/>
    </source>
</evidence>
<feature type="binding site" evidence="7">
    <location>
        <position position="138"/>
    </location>
    <ligand>
        <name>Zn(2+)</name>
        <dbReference type="ChEBI" id="CHEBI:29105"/>
    </ligand>
</feature>
<dbReference type="PANTHER" id="PTHR33202">
    <property type="entry name" value="ZINC UPTAKE REGULATION PROTEIN"/>
    <property type="match status" value="1"/>
</dbReference>
<evidence type="ECO:0000313" key="10">
    <source>
        <dbReference type="EMBL" id="EKP94223.1"/>
    </source>
</evidence>
<keyword evidence="7" id="KW-0479">Metal-binding</keyword>
<dbReference type="STRING" id="867903.ThesuDRAFT_01953"/>
<feature type="region of interest" description="Disordered" evidence="9">
    <location>
        <begin position="148"/>
        <end position="181"/>
    </location>
</feature>
<evidence type="ECO:0000256" key="1">
    <source>
        <dbReference type="ARBA" id="ARBA00007957"/>
    </source>
</evidence>
<evidence type="ECO:0000256" key="7">
    <source>
        <dbReference type="PIRSR" id="PIRSR602481-1"/>
    </source>
</evidence>
<sequence length="181" mass="19873">MALAMDEFRRLLADRGYRVTAQRLAIYELLQENARRSHHPSAEELYQQARERFPMISPATVYNTLELLVELGLASQLGFPGDVQRYDGNPHAHANVQCIDCKAIFDVDAGALEGIGQRVAERSEFVILGQRFEFYGICPRCQERRARDGLPATGDAATAGGGETAGPQQSGNPDAVLPKEA</sequence>
<evidence type="ECO:0000256" key="9">
    <source>
        <dbReference type="SAM" id="MobiDB-lite"/>
    </source>
</evidence>
<dbReference type="Gene3D" id="3.30.1490.190">
    <property type="match status" value="1"/>
</dbReference>
<organism evidence="10 11">
    <name type="scientific">Thermaerobacter subterraneus DSM 13965</name>
    <dbReference type="NCBI Taxonomy" id="867903"/>
    <lineage>
        <taxon>Bacteria</taxon>
        <taxon>Bacillati</taxon>
        <taxon>Bacillota</taxon>
        <taxon>Clostridia</taxon>
        <taxon>Eubacteriales</taxon>
        <taxon>Clostridiales Family XVII. Incertae Sedis</taxon>
        <taxon>Thermaerobacter</taxon>
    </lineage>
</organism>
<dbReference type="GO" id="GO:0000976">
    <property type="term" value="F:transcription cis-regulatory region binding"/>
    <property type="evidence" value="ECO:0007669"/>
    <property type="project" value="TreeGrafter"/>
</dbReference>
<evidence type="ECO:0000256" key="8">
    <source>
        <dbReference type="PIRSR" id="PIRSR602481-2"/>
    </source>
</evidence>
<dbReference type="GO" id="GO:0045892">
    <property type="term" value="P:negative regulation of DNA-templated transcription"/>
    <property type="evidence" value="ECO:0007669"/>
    <property type="project" value="TreeGrafter"/>
</dbReference>
<dbReference type="Gene3D" id="1.10.10.10">
    <property type="entry name" value="Winged helix-like DNA-binding domain superfamily/Winged helix DNA-binding domain"/>
    <property type="match status" value="1"/>
</dbReference>
<dbReference type="Proteomes" id="UP000005710">
    <property type="component" value="Unassembled WGS sequence"/>
</dbReference>
<dbReference type="RefSeq" id="WP_006904229.1">
    <property type="nucleotide sequence ID" value="NZ_JH976535.1"/>
</dbReference>
<proteinExistence type="inferred from homology"/>
<dbReference type="eggNOG" id="COG0735">
    <property type="taxonomic scope" value="Bacteria"/>
</dbReference>
<evidence type="ECO:0000256" key="3">
    <source>
        <dbReference type="ARBA" id="ARBA00022833"/>
    </source>
</evidence>
<dbReference type="EMBL" id="AENY02000003">
    <property type="protein sequence ID" value="EKP94223.1"/>
    <property type="molecule type" value="Genomic_DNA"/>
</dbReference>
<gene>
    <name evidence="10" type="ORF">ThesuDRAFT_01953</name>
</gene>
<accession>K6PZI8</accession>
<dbReference type="InterPro" id="IPR043135">
    <property type="entry name" value="Fur_C"/>
</dbReference>
<name>K6PZI8_9FIRM</name>
<dbReference type="GO" id="GO:0008270">
    <property type="term" value="F:zinc ion binding"/>
    <property type="evidence" value="ECO:0007669"/>
    <property type="project" value="TreeGrafter"/>
</dbReference>
<keyword evidence="3 7" id="KW-0862">Zinc</keyword>
<feature type="binding site" evidence="7">
    <location>
        <position position="101"/>
    </location>
    <ligand>
        <name>Zn(2+)</name>
        <dbReference type="ChEBI" id="CHEBI:29105"/>
    </ligand>
</feature>
<feature type="binding site" evidence="7">
    <location>
        <position position="98"/>
    </location>
    <ligand>
        <name>Zn(2+)</name>
        <dbReference type="ChEBI" id="CHEBI:29105"/>
    </ligand>
</feature>
<dbReference type="Pfam" id="PF01475">
    <property type="entry name" value="FUR"/>
    <property type="match status" value="1"/>
</dbReference>
<keyword evidence="6" id="KW-0804">Transcription</keyword>
<evidence type="ECO:0000256" key="5">
    <source>
        <dbReference type="ARBA" id="ARBA00023125"/>
    </source>
</evidence>
<reference evidence="10" key="1">
    <citation type="submission" date="2010-10" db="EMBL/GenBank/DDBJ databases">
        <authorList>
            <consortium name="US DOE Joint Genome Institute (JGI-PGF)"/>
            <person name="Lucas S."/>
            <person name="Copeland A."/>
            <person name="Lapidus A."/>
            <person name="Bruce D."/>
            <person name="Goodwin L."/>
            <person name="Pitluck S."/>
            <person name="Kyrpides N."/>
            <person name="Mavromatis K."/>
            <person name="Detter J.C."/>
            <person name="Han C."/>
            <person name="Land M."/>
            <person name="Hauser L."/>
            <person name="Markowitz V."/>
            <person name="Cheng J.-F."/>
            <person name="Hugenholtz P."/>
            <person name="Woyke T."/>
            <person name="Wu D."/>
            <person name="Pukall R."/>
            <person name="Wahrenburg C."/>
            <person name="Brambilla E."/>
            <person name="Klenk H.-P."/>
            <person name="Eisen J.A."/>
        </authorList>
    </citation>
    <scope>NUCLEOTIDE SEQUENCE [LARGE SCALE GENOMIC DNA]</scope>
    <source>
        <strain evidence="10">DSM 13965</strain>
    </source>
</reference>
<dbReference type="InterPro" id="IPR002481">
    <property type="entry name" value="FUR"/>
</dbReference>
<dbReference type="CDD" id="cd07153">
    <property type="entry name" value="Fur_like"/>
    <property type="match status" value="1"/>
</dbReference>
<evidence type="ECO:0000313" key="11">
    <source>
        <dbReference type="Proteomes" id="UP000005710"/>
    </source>
</evidence>
<keyword evidence="2" id="KW-0678">Repressor</keyword>
<dbReference type="InterPro" id="IPR036388">
    <property type="entry name" value="WH-like_DNA-bd_sf"/>
</dbReference>
<evidence type="ECO:0000256" key="6">
    <source>
        <dbReference type="ARBA" id="ARBA00023163"/>
    </source>
</evidence>
<dbReference type="InterPro" id="IPR036390">
    <property type="entry name" value="WH_DNA-bd_sf"/>
</dbReference>